<feature type="domain" description="START" evidence="18">
    <location>
        <begin position="63"/>
        <end position="247"/>
    </location>
</feature>
<protein>
    <recommendedName>
        <fullName evidence="14">START domain-containing protein 10</fullName>
    </recommendedName>
    <alternativeName>
        <fullName evidence="15">PCTP-like protein</fullName>
    </alternativeName>
    <alternativeName>
        <fullName evidence="16">StAR-related lipid transfer protein 10</fullName>
    </alternativeName>
</protein>
<keyword evidence="4" id="KW-0813">Transport</keyword>
<organism evidence="19 20">
    <name type="scientific">Schistosoma mekongi</name>
    <name type="common">Parasitic worm</name>
    <dbReference type="NCBI Taxonomy" id="38744"/>
    <lineage>
        <taxon>Eukaryota</taxon>
        <taxon>Metazoa</taxon>
        <taxon>Spiralia</taxon>
        <taxon>Lophotrochozoa</taxon>
        <taxon>Platyhelminthes</taxon>
        <taxon>Trematoda</taxon>
        <taxon>Digenea</taxon>
        <taxon>Strigeidida</taxon>
        <taxon>Schistosomatoidea</taxon>
        <taxon>Schistosomatidae</taxon>
        <taxon>Schistosoma</taxon>
    </lineage>
</organism>
<evidence type="ECO:0000256" key="16">
    <source>
        <dbReference type="ARBA" id="ARBA00080073"/>
    </source>
</evidence>
<name>A0AAE2D5T9_SCHME</name>
<proteinExistence type="predicted"/>
<dbReference type="PANTHER" id="PTHR19308:SF14">
    <property type="entry name" value="START DOMAIN-CONTAINING PROTEIN"/>
    <property type="match status" value="1"/>
</dbReference>
<evidence type="ECO:0000256" key="2">
    <source>
        <dbReference type="ARBA" id="ARBA00004370"/>
    </source>
</evidence>
<dbReference type="GO" id="GO:0008289">
    <property type="term" value="F:lipid binding"/>
    <property type="evidence" value="ECO:0007669"/>
    <property type="project" value="UniProtKB-KW"/>
</dbReference>
<evidence type="ECO:0000256" key="8">
    <source>
        <dbReference type="ARBA" id="ARBA00022990"/>
    </source>
</evidence>
<keyword evidence="11" id="KW-0446">Lipid-binding</keyword>
<evidence type="ECO:0000256" key="10">
    <source>
        <dbReference type="ARBA" id="ARBA00023069"/>
    </source>
</evidence>
<evidence type="ECO:0000256" key="1">
    <source>
        <dbReference type="ARBA" id="ARBA00004230"/>
    </source>
</evidence>
<keyword evidence="10" id="KW-0969">Cilium</keyword>
<evidence type="ECO:0000259" key="18">
    <source>
        <dbReference type="PROSITE" id="PS50848"/>
    </source>
</evidence>
<keyword evidence="7" id="KW-0282">Flagellum</keyword>
<dbReference type="Proteomes" id="UP001292079">
    <property type="component" value="Unassembled WGS sequence"/>
</dbReference>
<dbReference type="CDD" id="cd08871">
    <property type="entry name" value="START_STARD10-like"/>
    <property type="match status" value="1"/>
</dbReference>
<sequence length="315" mass="37179">MIVTHFVSSFDLLYNVIHIVGEKIVNIFFKIREVLIYMEIFRLGEVGPPKNDDFQRFKSFAKDENHWKRRHKRKNVEVFTRSSRHTNMKMIKVIATFPDVCSHVIYDMLHDNDYRSSWDNTMRESTEICRITWNCCIEHYGFKAPFAFSNRDFVLLRAWHRYEDEYIIYNRSVFHKKVPPRSDYVRALTFITGYVITALSPVSCQLIYLTQNDPRGDIPSWAINLATTKVAPRLVKSLHRAALRYPGWKAENRPEFKPWRNPEQQNKSIPALCPTDILREPDFPLKKVHEKHVSKENALKEVGLPPDTQFDEDSS</sequence>
<keyword evidence="20" id="KW-1185">Reference proteome</keyword>
<dbReference type="AlphaFoldDB" id="A0AAE2D5T9"/>
<dbReference type="PANTHER" id="PTHR19308">
    <property type="entry name" value="PHOSPHATIDYLCHOLINE TRANSFER PROTEIN"/>
    <property type="match status" value="1"/>
</dbReference>
<dbReference type="Gene3D" id="3.30.530.20">
    <property type="match status" value="1"/>
</dbReference>
<evidence type="ECO:0000256" key="9">
    <source>
        <dbReference type="ARBA" id="ARBA00023055"/>
    </source>
</evidence>
<keyword evidence="8" id="KW-0007">Acetylation</keyword>
<comment type="caution">
    <text evidence="19">The sequence shown here is derived from an EMBL/GenBank/DDBJ whole genome shotgun (WGS) entry which is preliminary data.</text>
</comment>
<dbReference type="InterPro" id="IPR023393">
    <property type="entry name" value="START-like_dom_sf"/>
</dbReference>
<dbReference type="PROSITE" id="PS50848">
    <property type="entry name" value="START"/>
    <property type="match status" value="1"/>
</dbReference>
<dbReference type="InterPro" id="IPR002913">
    <property type="entry name" value="START_lipid-bd_dom"/>
</dbReference>
<evidence type="ECO:0000256" key="11">
    <source>
        <dbReference type="ARBA" id="ARBA00023121"/>
    </source>
</evidence>
<evidence type="ECO:0000256" key="3">
    <source>
        <dbReference type="ARBA" id="ARBA00004496"/>
    </source>
</evidence>
<dbReference type="Pfam" id="PF01852">
    <property type="entry name" value="START"/>
    <property type="match status" value="1"/>
</dbReference>
<dbReference type="InterPro" id="IPR051213">
    <property type="entry name" value="START_lipid_transfer"/>
</dbReference>
<comment type="subcellular location">
    <subcellularLocation>
        <location evidence="1">Cell projection</location>
        <location evidence="1">Cilium</location>
        <location evidence="1">Flagellum</location>
    </subcellularLocation>
    <subcellularLocation>
        <location evidence="3">Cytoplasm</location>
    </subcellularLocation>
    <subcellularLocation>
        <location evidence="2">Membrane</location>
    </subcellularLocation>
</comment>
<evidence type="ECO:0000256" key="13">
    <source>
        <dbReference type="ARBA" id="ARBA00023273"/>
    </source>
</evidence>
<dbReference type="GO" id="GO:0016020">
    <property type="term" value="C:membrane"/>
    <property type="evidence" value="ECO:0007669"/>
    <property type="project" value="UniProtKB-SubCell"/>
</dbReference>
<keyword evidence="5" id="KW-0963">Cytoplasm</keyword>
<feature type="region of interest" description="Disordered" evidence="17">
    <location>
        <begin position="296"/>
        <end position="315"/>
    </location>
</feature>
<keyword evidence="9" id="KW-0445">Lipid transport</keyword>
<accession>A0AAE2D5T9</accession>
<keyword evidence="6" id="KW-0597">Phosphoprotein</keyword>
<dbReference type="SMART" id="SM00234">
    <property type="entry name" value="START"/>
    <property type="match status" value="1"/>
</dbReference>
<keyword evidence="12" id="KW-0472">Membrane</keyword>
<dbReference type="FunFam" id="3.30.530.20:FF:000008">
    <property type="entry name" value="START domain containing 10"/>
    <property type="match status" value="1"/>
</dbReference>
<evidence type="ECO:0000256" key="15">
    <source>
        <dbReference type="ARBA" id="ARBA00076937"/>
    </source>
</evidence>
<evidence type="ECO:0000256" key="7">
    <source>
        <dbReference type="ARBA" id="ARBA00022846"/>
    </source>
</evidence>
<evidence type="ECO:0000313" key="20">
    <source>
        <dbReference type="Proteomes" id="UP001292079"/>
    </source>
</evidence>
<evidence type="ECO:0000256" key="6">
    <source>
        <dbReference type="ARBA" id="ARBA00022553"/>
    </source>
</evidence>
<evidence type="ECO:0000256" key="4">
    <source>
        <dbReference type="ARBA" id="ARBA00022448"/>
    </source>
</evidence>
<dbReference type="GO" id="GO:0031514">
    <property type="term" value="C:motile cilium"/>
    <property type="evidence" value="ECO:0007669"/>
    <property type="project" value="UniProtKB-SubCell"/>
</dbReference>
<keyword evidence="13" id="KW-0966">Cell projection</keyword>
<reference evidence="19" key="1">
    <citation type="submission" date="2022-04" db="EMBL/GenBank/DDBJ databases">
        <authorList>
            <person name="Xu L."/>
            <person name="Lv Z."/>
        </authorList>
    </citation>
    <scope>NUCLEOTIDE SEQUENCE</scope>
    <source>
        <strain evidence="19">LV_2022a</strain>
    </source>
</reference>
<evidence type="ECO:0000256" key="14">
    <source>
        <dbReference type="ARBA" id="ARBA00070345"/>
    </source>
</evidence>
<evidence type="ECO:0000313" key="19">
    <source>
        <dbReference type="EMBL" id="KAK4472568.1"/>
    </source>
</evidence>
<evidence type="ECO:0000256" key="17">
    <source>
        <dbReference type="SAM" id="MobiDB-lite"/>
    </source>
</evidence>
<dbReference type="GO" id="GO:0006869">
    <property type="term" value="P:lipid transport"/>
    <property type="evidence" value="ECO:0007669"/>
    <property type="project" value="UniProtKB-KW"/>
</dbReference>
<dbReference type="EMBL" id="JALJAT010000002">
    <property type="protein sequence ID" value="KAK4472568.1"/>
    <property type="molecule type" value="Genomic_DNA"/>
</dbReference>
<dbReference type="GO" id="GO:0005829">
    <property type="term" value="C:cytosol"/>
    <property type="evidence" value="ECO:0007669"/>
    <property type="project" value="UniProtKB-ARBA"/>
</dbReference>
<dbReference type="InterPro" id="IPR041951">
    <property type="entry name" value="STARD10_START"/>
</dbReference>
<reference evidence="19" key="2">
    <citation type="journal article" date="2023" name="Infect Dis Poverty">
        <title>Chromosome-scale genome of the human blood fluke Schistosoma mekongi and its implications for public health.</title>
        <authorList>
            <person name="Zhou M."/>
            <person name="Xu L."/>
            <person name="Xu D."/>
            <person name="Chen W."/>
            <person name="Khan J."/>
            <person name="Hu Y."/>
            <person name="Huang H."/>
            <person name="Wei H."/>
            <person name="Zhang Y."/>
            <person name="Chusongsang P."/>
            <person name="Tanasarnprasert K."/>
            <person name="Hu X."/>
            <person name="Limpanont Y."/>
            <person name="Lv Z."/>
        </authorList>
    </citation>
    <scope>NUCLEOTIDE SEQUENCE</scope>
    <source>
        <strain evidence="19">LV_2022a</strain>
    </source>
</reference>
<gene>
    <name evidence="19" type="ORF">MN116_003808</name>
</gene>
<evidence type="ECO:0000256" key="5">
    <source>
        <dbReference type="ARBA" id="ARBA00022490"/>
    </source>
</evidence>
<evidence type="ECO:0000256" key="12">
    <source>
        <dbReference type="ARBA" id="ARBA00023136"/>
    </source>
</evidence>
<dbReference type="SUPFAM" id="SSF55961">
    <property type="entry name" value="Bet v1-like"/>
    <property type="match status" value="1"/>
</dbReference>